<protein>
    <recommendedName>
        <fullName evidence="3">Reverse transcriptase domain-containing protein</fullName>
    </recommendedName>
</protein>
<name>A0ABQ5FQV0_9ASTR</name>
<organism evidence="1 2">
    <name type="scientific">Tanacetum coccineum</name>
    <dbReference type="NCBI Taxonomy" id="301880"/>
    <lineage>
        <taxon>Eukaryota</taxon>
        <taxon>Viridiplantae</taxon>
        <taxon>Streptophyta</taxon>
        <taxon>Embryophyta</taxon>
        <taxon>Tracheophyta</taxon>
        <taxon>Spermatophyta</taxon>
        <taxon>Magnoliopsida</taxon>
        <taxon>eudicotyledons</taxon>
        <taxon>Gunneridae</taxon>
        <taxon>Pentapetalae</taxon>
        <taxon>asterids</taxon>
        <taxon>campanulids</taxon>
        <taxon>Asterales</taxon>
        <taxon>Asteraceae</taxon>
        <taxon>Asteroideae</taxon>
        <taxon>Anthemideae</taxon>
        <taxon>Anthemidinae</taxon>
        <taxon>Tanacetum</taxon>
    </lineage>
</organism>
<proteinExistence type="predicted"/>
<evidence type="ECO:0000313" key="2">
    <source>
        <dbReference type="Proteomes" id="UP001151760"/>
    </source>
</evidence>
<evidence type="ECO:0000313" key="1">
    <source>
        <dbReference type="EMBL" id="GJT64882.1"/>
    </source>
</evidence>
<dbReference type="Proteomes" id="UP001151760">
    <property type="component" value="Unassembled WGS sequence"/>
</dbReference>
<dbReference type="EMBL" id="BQNB010017585">
    <property type="protein sequence ID" value="GJT64882.1"/>
    <property type="molecule type" value="Genomic_DNA"/>
</dbReference>
<keyword evidence="2" id="KW-1185">Reference proteome</keyword>
<reference evidence="1" key="1">
    <citation type="journal article" date="2022" name="Int. J. Mol. Sci.">
        <title>Draft Genome of Tanacetum Coccineum: Genomic Comparison of Closely Related Tanacetum-Family Plants.</title>
        <authorList>
            <person name="Yamashiro T."/>
            <person name="Shiraishi A."/>
            <person name="Nakayama K."/>
            <person name="Satake H."/>
        </authorList>
    </citation>
    <scope>NUCLEOTIDE SEQUENCE</scope>
</reference>
<gene>
    <name evidence="1" type="ORF">Tco_1016362</name>
</gene>
<evidence type="ECO:0008006" key="3">
    <source>
        <dbReference type="Google" id="ProtNLM"/>
    </source>
</evidence>
<comment type="caution">
    <text evidence="1">The sequence shown here is derived from an EMBL/GenBank/DDBJ whole genome shotgun (WGS) entry which is preliminary data.</text>
</comment>
<sequence length="159" mass="17111">MSCPNHLTSGIKDAFSSNFPDFILASPDYVPASPGKTYSSSSNLFDVVPMALPTLSLFHDDPYVKVIMLPKGVQTSDATAKTQATIKETSFDSGHSAARSTSSTMAEGNNLKPYVRRFQELAVLCPNMLPNTEKLLQAFIGGLPRSIEGNVTALKPQTL</sequence>
<reference evidence="1" key="2">
    <citation type="submission" date="2022-01" db="EMBL/GenBank/DDBJ databases">
        <authorList>
            <person name="Yamashiro T."/>
            <person name="Shiraishi A."/>
            <person name="Satake H."/>
            <person name="Nakayama K."/>
        </authorList>
    </citation>
    <scope>NUCLEOTIDE SEQUENCE</scope>
</reference>
<accession>A0ABQ5FQV0</accession>